<evidence type="ECO:0000256" key="2">
    <source>
        <dbReference type="ARBA" id="ARBA00004141"/>
    </source>
</evidence>
<comment type="similarity">
    <text evidence="3">Belongs to the indoleamine 2,3-dioxygenase family.</text>
</comment>
<accession>A0A093X872</accession>
<feature type="transmembrane region" description="Helical" evidence="12">
    <location>
        <begin position="1374"/>
        <end position="1393"/>
    </location>
</feature>
<keyword evidence="9 11" id="KW-0408">Iron</keyword>
<evidence type="ECO:0000256" key="11">
    <source>
        <dbReference type="PIRSR" id="PIRSR600898-1"/>
    </source>
</evidence>
<keyword evidence="7" id="KW-0274">FAD</keyword>
<evidence type="ECO:0000256" key="6">
    <source>
        <dbReference type="ARBA" id="ARBA00022723"/>
    </source>
</evidence>
<dbReference type="GO" id="GO:0005886">
    <property type="term" value="C:plasma membrane"/>
    <property type="evidence" value="ECO:0007669"/>
    <property type="project" value="TreeGrafter"/>
</dbReference>
<comment type="caution">
    <text evidence="15">The sequence shown here is derived from an EMBL/GenBank/DDBJ whole genome shotgun (WGS) entry which is preliminary data.</text>
</comment>
<dbReference type="PROSITE" id="PS50255">
    <property type="entry name" value="CYTOCHROME_B5_2"/>
    <property type="match status" value="1"/>
</dbReference>
<keyword evidence="5 12" id="KW-0812">Transmembrane</keyword>
<evidence type="ECO:0000259" key="14">
    <source>
        <dbReference type="PROSITE" id="PS51384"/>
    </source>
</evidence>
<keyword evidence="6 11" id="KW-0479">Metal-binding</keyword>
<dbReference type="InterPro" id="IPR036400">
    <property type="entry name" value="Cyt_B5-like_heme/steroid_sf"/>
</dbReference>
<dbReference type="InterPro" id="IPR039261">
    <property type="entry name" value="FNR_nucleotide-bd"/>
</dbReference>
<dbReference type="InterPro" id="IPR001199">
    <property type="entry name" value="Cyt_B5-like_heme/steroid-bd"/>
</dbReference>
<comment type="cofactor">
    <cofactor evidence="1">
        <name>FAD</name>
        <dbReference type="ChEBI" id="CHEBI:57692"/>
    </cofactor>
</comment>
<feature type="transmembrane region" description="Helical" evidence="12">
    <location>
        <begin position="1283"/>
        <end position="1304"/>
    </location>
</feature>
<feature type="domain" description="Cytochrome b5 heme-binding" evidence="13">
    <location>
        <begin position="733"/>
        <end position="812"/>
    </location>
</feature>
<evidence type="ECO:0000313" key="15">
    <source>
        <dbReference type="EMBL" id="KFX41423.1"/>
    </source>
</evidence>
<dbReference type="InterPro" id="IPR001433">
    <property type="entry name" value="OxRdtase_FAD/NAD-bd"/>
</dbReference>
<dbReference type="PANTHER" id="PTHR23501">
    <property type="entry name" value="MAJOR FACILITATOR SUPERFAMILY"/>
    <property type="match status" value="1"/>
</dbReference>
<dbReference type="PANTHER" id="PTHR23501:SF59">
    <property type="entry name" value="MAJOR FACILITATOR SUPERFAMILY (MFS) PROFILE DOMAIN-CONTAINING PROTEIN-RELATED"/>
    <property type="match status" value="1"/>
</dbReference>
<dbReference type="InterPro" id="IPR000898">
    <property type="entry name" value="Indolamine_dOase"/>
</dbReference>
<dbReference type="PROSITE" id="PS51384">
    <property type="entry name" value="FAD_FR"/>
    <property type="match status" value="1"/>
</dbReference>
<feature type="domain" description="FAD-binding FR-type" evidence="14">
    <location>
        <begin position="429"/>
        <end position="585"/>
    </location>
</feature>
<evidence type="ECO:0000256" key="7">
    <source>
        <dbReference type="ARBA" id="ARBA00022827"/>
    </source>
</evidence>
<keyword evidence="8 12" id="KW-1133">Transmembrane helix</keyword>
<keyword evidence="11" id="KW-0349">Heme</keyword>
<evidence type="ECO:0000256" key="8">
    <source>
        <dbReference type="ARBA" id="ARBA00022989"/>
    </source>
</evidence>
<gene>
    <name evidence="15" type="ORF">GQ26_0600310</name>
</gene>
<dbReference type="GO" id="GO:0016702">
    <property type="term" value="F:oxidoreductase activity, acting on single donors with incorporation of molecular oxygen, incorporation of two atoms of oxygen"/>
    <property type="evidence" value="ECO:0007669"/>
    <property type="project" value="UniProtKB-ARBA"/>
</dbReference>
<dbReference type="InterPro" id="IPR036259">
    <property type="entry name" value="MFS_trans_sf"/>
</dbReference>
<feature type="transmembrane region" description="Helical" evidence="12">
    <location>
        <begin position="1324"/>
        <end position="1342"/>
    </location>
</feature>
<dbReference type="InterPro" id="IPR017927">
    <property type="entry name" value="FAD-bd_FR_type"/>
</dbReference>
<dbReference type="SUPFAM" id="SSF103473">
    <property type="entry name" value="MFS general substrate transporter"/>
    <property type="match status" value="1"/>
</dbReference>
<dbReference type="SUPFAM" id="SSF52343">
    <property type="entry name" value="Ferredoxin reductase-like, C-terminal NADP-linked domain"/>
    <property type="match status" value="1"/>
</dbReference>
<dbReference type="Pfam" id="PF00173">
    <property type="entry name" value="Cyt-b5"/>
    <property type="match status" value="1"/>
</dbReference>
<proteinExistence type="inferred from homology"/>
<reference evidence="15" key="1">
    <citation type="journal article" date="2014" name="PLoS Genet.">
        <title>Signature Gene Expression Reveals Novel Clues to the Molecular Mechanisms of Dimorphic Transition in Penicillium marneffei.</title>
        <authorList>
            <person name="Yang E."/>
            <person name="Wang G."/>
            <person name="Cai J."/>
            <person name="Woo P.C."/>
            <person name="Lau S.K."/>
            <person name="Yuen K.-Y."/>
            <person name="Chow W.-N."/>
            <person name="Lin X."/>
        </authorList>
    </citation>
    <scope>NUCLEOTIDE SEQUENCE [LARGE SCALE GENOMIC DNA]</scope>
    <source>
        <strain evidence="15">PM1</strain>
    </source>
</reference>
<dbReference type="SMART" id="SM01117">
    <property type="entry name" value="Cyt-b5"/>
    <property type="match status" value="1"/>
</dbReference>
<dbReference type="Gene3D" id="1.20.1250.20">
    <property type="entry name" value="MFS general substrate transporter like domains"/>
    <property type="match status" value="1"/>
</dbReference>
<evidence type="ECO:0000256" key="1">
    <source>
        <dbReference type="ARBA" id="ARBA00001974"/>
    </source>
</evidence>
<comment type="subcellular location">
    <subcellularLocation>
        <location evidence="2">Membrane</location>
        <topology evidence="2">Multi-pass membrane protein</topology>
    </subcellularLocation>
</comment>
<dbReference type="GO" id="GO:0019441">
    <property type="term" value="P:L-tryptophan catabolic process to kynurenine"/>
    <property type="evidence" value="ECO:0007669"/>
    <property type="project" value="InterPro"/>
</dbReference>
<feature type="transmembrane region" description="Helical" evidence="12">
    <location>
        <begin position="1349"/>
        <end position="1368"/>
    </location>
</feature>
<dbReference type="Pfam" id="PF07690">
    <property type="entry name" value="MFS_1"/>
    <property type="match status" value="1"/>
</dbReference>
<evidence type="ECO:0000256" key="12">
    <source>
        <dbReference type="SAM" id="Phobius"/>
    </source>
</evidence>
<dbReference type="InterPro" id="IPR001709">
    <property type="entry name" value="Flavoprot_Pyr_Nucl_cyt_Rdtase"/>
</dbReference>
<evidence type="ECO:0000256" key="5">
    <source>
        <dbReference type="ARBA" id="ARBA00022692"/>
    </source>
</evidence>
<evidence type="ECO:0000256" key="4">
    <source>
        <dbReference type="ARBA" id="ARBA00022630"/>
    </source>
</evidence>
<dbReference type="GO" id="GO:0022857">
    <property type="term" value="F:transmembrane transporter activity"/>
    <property type="evidence" value="ECO:0007669"/>
    <property type="project" value="InterPro"/>
</dbReference>
<dbReference type="Gene3D" id="3.40.50.80">
    <property type="entry name" value="Nucleotide-binding domain of ferredoxin-NADP reductase (FNR) module"/>
    <property type="match status" value="1"/>
</dbReference>
<dbReference type="EMBL" id="JPOX01000060">
    <property type="protein sequence ID" value="KFX41423.1"/>
    <property type="molecule type" value="Genomic_DNA"/>
</dbReference>
<dbReference type="HOGENOM" id="CLU_249349_0_0_1"/>
<dbReference type="Gene3D" id="3.10.120.10">
    <property type="entry name" value="Cytochrome b5-like heme/steroid binding domain"/>
    <property type="match status" value="1"/>
</dbReference>
<evidence type="ECO:0000256" key="10">
    <source>
        <dbReference type="ARBA" id="ARBA00023136"/>
    </source>
</evidence>
<evidence type="ECO:0000259" key="13">
    <source>
        <dbReference type="PROSITE" id="PS50255"/>
    </source>
</evidence>
<protein>
    <submittedName>
        <fullName evidence="15">Putative MFS-type transporter</fullName>
    </submittedName>
</protein>
<dbReference type="Gene3D" id="1.20.58.480">
    <property type="match status" value="1"/>
</dbReference>
<dbReference type="GO" id="GO:0046872">
    <property type="term" value="F:metal ion binding"/>
    <property type="evidence" value="ECO:0007669"/>
    <property type="project" value="UniProtKB-KW"/>
</dbReference>
<dbReference type="Pfam" id="PF01231">
    <property type="entry name" value="IDO"/>
    <property type="match status" value="1"/>
</dbReference>
<evidence type="ECO:0000256" key="9">
    <source>
        <dbReference type="ARBA" id="ARBA00023004"/>
    </source>
</evidence>
<feature type="binding site" description="proximal binding residue" evidence="11">
    <location>
        <position position="378"/>
    </location>
    <ligand>
        <name>heme b</name>
        <dbReference type="ChEBI" id="CHEBI:60344"/>
    </ligand>
    <ligandPart>
        <name>Fe</name>
        <dbReference type="ChEBI" id="CHEBI:18248"/>
    </ligandPart>
</feature>
<dbReference type="InterPro" id="IPR037217">
    <property type="entry name" value="Trp/Indoleamine_2_3_dOase-like"/>
</dbReference>
<name>A0A093X872_TALMA</name>
<sequence length="1487" mass="164754">MNSPVVPASAWLLAQASIAASHKTLRQLTSTLCIPSHDVHSHAAIKDQNKHELTIGPGRDGGLSWSTGFLTTFEPEPSLPSAFKSWETIMSQLPQLLRQGRVHEVVQDLPSLLSELMLLDERYLSRAAIVISSILQSLAYEIRNLGNDLFMIPLPHKLMEPWDYICTKLGRPQTARMIADDMLNNVLRCPGQPIRALTQYFDVQEEHMSVGLQIQMEEAFAPALEMMTNTQRSILAGDNTAIIRELGKISQCLILCGEVFLSVPFYHGKDSFDPIYWGKTYPEIGRPVRIGMLANSGVNSPLFHALDAFLGTIHPQDDLHSQQITRRSILPSPVRHFIQALEDPHYSICSYIEKSNSPSVKVAFDAVIQIYAWLLERHRLRAISTISIALASGRPQTAGGANQQHHSAIPVDEMLNNQMQTAIDMRLRGHFQTLSSKVVSVLLTGKKTTSLTLLLPCPMPVEPGDRIQVWPRHQVGSAEISQIKRILNNDKDIEIPISLDSRDLRKLFDEIQPGISLEELIKKLPILPPRHYTVAKVEKDIDGLSQYLTLSIAHSEGISATFLRQSIPGQLLTTRLIPEPLFRPPSDRSLPLLLVAQGAGVGPFIGFLGQRILQRMYDDAHIVVVLSARKLADVPYLKELTDFTAQLPLTVHLALSAEPGHTIKSAVDKQWSNTIKVQSLLASLKYEPEGHVFVCGSIRFGYSIRSCLYDMQVIDKRRYHENCFGGHEIPALQREVTLEELSTHNKPNNLWLAINGIVYNLTNFSESHPGGLKTLIESAGTIADRRFYLIHSGNGSQGILAQVAQYAIGPLTNGSLSPLQATALAQIVMAENILSNNSSCAAERHIPFFIYADSLSVTCKDLEKIMQYFDREVVPVKLLTKLDSHFIDLKAAGWQYLANTLDVPLSDREHQVFSTFSTHWNEFHELLEALKSACCNGTINITDNGLFTTHFNTILLFWRFDVETLRCGDQLPASTGRSLEYLVEVRLNTVITHIISNHYPEGHMIPYKYGPGWRAVNHQIKGLDWSWAGRKSNRSKRSVVIHQCADIAERPTSQWKPGIKEWLVLGCLTELSLIIALDATIIIPVLPHHGNLLGGIILPADERHLSAFYRCLIGRIWSAIGAVLVRCALRPGYFDRWSIYGVPTAPGRSHHPGVGGGALLGRGNHHGPLFGGLFVQHATWRWAFYVNFPFCAVGFAGAAGASVRSTETNGLGWYEPLDCGNNVTVGAPDVGWGGIRLVRLADTRSGSSGGRRAVIDYSVRTICGWPTISPALFIWLSLCERGVLCSLVLGLLLIAQLFCTLYYIRLYFETVKHSGPVKTSLRLIPATVTLVPVSIVTGAVMRRSGRFRWATWCGWLMTIPATELLLLLDTDTSTTAWVPVLISVGVGYGLLLMSLNYCVQTMAAVEDAAAAMYTFVRSDGICLGVALGGVIFQNRLVFRLREMHLSTQIASDAMALINTLGSHDREMVAPALLQAFRDVNLCLVLLS</sequence>
<keyword evidence="10 12" id="KW-0472">Membrane</keyword>
<dbReference type="Pfam" id="PF00175">
    <property type="entry name" value="NAD_binding_1"/>
    <property type="match status" value="1"/>
</dbReference>
<dbReference type="PRINTS" id="PR00371">
    <property type="entry name" value="FPNCR"/>
</dbReference>
<organism evidence="15">
    <name type="scientific">Talaromyces marneffei PM1</name>
    <dbReference type="NCBI Taxonomy" id="1077442"/>
    <lineage>
        <taxon>Eukaryota</taxon>
        <taxon>Fungi</taxon>
        <taxon>Dikarya</taxon>
        <taxon>Ascomycota</taxon>
        <taxon>Pezizomycotina</taxon>
        <taxon>Eurotiomycetes</taxon>
        <taxon>Eurotiomycetidae</taxon>
        <taxon>Eurotiales</taxon>
        <taxon>Trichocomaceae</taxon>
        <taxon>Talaromyces</taxon>
        <taxon>Talaromyces sect. Talaromyces</taxon>
    </lineage>
</organism>
<dbReference type="InterPro" id="IPR011701">
    <property type="entry name" value="MFS"/>
</dbReference>
<evidence type="ECO:0000256" key="3">
    <source>
        <dbReference type="ARBA" id="ARBA00007119"/>
    </source>
</evidence>
<dbReference type="GO" id="GO:0020037">
    <property type="term" value="F:heme binding"/>
    <property type="evidence" value="ECO:0007669"/>
    <property type="project" value="InterPro"/>
</dbReference>
<dbReference type="SUPFAM" id="SSF55856">
    <property type="entry name" value="Cytochrome b5-like heme/steroid binding domain"/>
    <property type="match status" value="1"/>
</dbReference>
<dbReference type="SUPFAM" id="SSF140959">
    <property type="entry name" value="Indolic compounds 2,3-dioxygenase-like"/>
    <property type="match status" value="1"/>
</dbReference>
<keyword evidence="4" id="KW-0285">Flavoprotein</keyword>